<feature type="domain" description="Acyl-CoA thioesterase-like N-terminal HotDog" evidence="1">
    <location>
        <begin position="25"/>
        <end position="106"/>
    </location>
</feature>
<dbReference type="AlphaFoldDB" id="A0A1X1Y1C5"/>
<feature type="domain" description="Acyl-CoA thioesterase-like C-terminal" evidence="2">
    <location>
        <begin position="140"/>
        <end position="255"/>
    </location>
</feature>
<dbReference type="SUPFAM" id="SSF54637">
    <property type="entry name" value="Thioesterase/thiol ester dehydrase-isomerase"/>
    <property type="match status" value="1"/>
</dbReference>
<evidence type="ECO:0000313" key="4">
    <source>
        <dbReference type="Proteomes" id="UP000466396"/>
    </source>
</evidence>
<name>A0A1X1Y1C5_9MYCO</name>
<keyword evidence="4" id="KW-1185">Reference proteome</keyword>
<evidence type="ECO:0000313" key="3">
    <source>
        <dbReference type="EMBL" id="BBX96813.1"/>
    </source>
</evidence>
<dbReference type="KEGG" id="mlj:MLAC_21070"/>
<protein>
    <submittedName>
        <fullName evidence="3">Thioesterase</fullName>
    </submittedName>
</protein>
<organism evidence="3 4">
    <name type="scientific">Mycobacterium lacus</name>
    <dbReference type="NCBI Taxonomy" id="169765"/>
    <lineage>
        <taxon>Bacteria</taxon>
        <taxon>Bacillati</taxon>
        <taxon>Actinomycetota</taxon>
        <taxon>Actinomycetes</taxon>
        <taxon>Mycobacteriales</taxon>
        <taxon>Mycobacteriaceae</taxon>
        <taxon>Mycobacterium</taxon>
    </lineage>
</organism>
<evidence type="ECO:0000259" key="2">
    <source>
        <dbReference type="Pfam" id="PF20789"/>
    </source>
</evidence>
<dbReference type="EMBL" id="AP022581">
    <property type="protein sequence ID" value="BBX96813.1"/>
    <property type="molecule type" value="Genomic_DNA"/>
</dbReference>
<dbReference type="Pfam" id="PF13622">
    <property type="entry name" value="4HBT_3"/>
    <property type="match status" value="1"/>
</dbReference>
<dbReference type="InterPro" id="IPR049449">
    <property type="entry name" value="TesB_ACOT8-like_N"/>
</dbReference>
<accession>A0A1X1Y1C5</accession>
<dbReference type="RefSeq" id="WP_085161452.1">
    <property type="nucleotide sequence ID" value="NZ_AP022581.1"/>
</dbReference>
<gene>
    <name evidence="3" type="ORF">MLAC_21070</name>
</gene>
<dbReference type="Pfam" id="PF20789">
    <property type="entry name" value="4HBT_3C"/>
    <property type="match status" value="1"/>
</dbReference>
<dbReference type="InterPro" id="IPR042171">
    <property type="entry name" value="Acyl-CoA_hotdog"/>
</dbReference>
<dbReference type="InterPro" id="IPR049450">
    <property type="entry name" value="ACOT8-like_C"/>
</dbReference>
<dbReference type="OrthoDB" id="1413770at2"/>
<sequence length="258" mass="27720">MNGCYYRRLGTAADFQVFGPTDYTRSNWDPEIQHGSPPLALLTKLIEELSAGSGLRVGRLSLDILGAIPVTPVRARAWVERPGSRICMMAAEMVAERVVARVTAWLLAISDTADVASDRYPPLVEGPARPRPAAFADVGGYFDALHWRPQNPESGSAAVSWFTPLAHVVDTDPTTALQRLAAVVDCANGVGAVLDPRQSFFMNTDTVVHLHRLPTGSDFALRARASVGPDGVGVTTAEVFDKAGFVGTSAQTLLVRHR</sequence>
<dbReference type="Gene3D" id="2.40.160.210">
    <property type="entry name" value="Acyl-CoA thioesterase, double hotdog domain"/>
    <property type="match status" value="1"/>
</dbReference>
<dbReference type="STRING" id="169765.AWC15_02745"/>
<reference evidence="3 4" key="1">
    <citation type="journal article" date="2019" name="Emerg. Microbes Infect.">
        <title>Comprehensive subspecies identification of 175 nontuberculous mycobacteria species based on 7547 genomic profiles.</title>
        <authorList>
            <person name="Matsumoto Y."/>
            <person name="Kinjo T."/>
            <person name="Motooka D."/>
            <person name="Nabeya D."/>
            <person name="Jung N."/>
            <person name="Uechi K."/>
            <person name="Horii T."/>
            <person name="Iida T."/>
            <person name="Fujita J."/>
            <person name="Nakamura S."/>
        </authorList>
    </citation>
    <scope>NUCLEOTIDE SEQUENCE [LARGE SCALE GENOMIC DNA]</scope>
    <source>
        <strain evidence="3 4">JCM 15657</strain>
    </source>
</reference>
<proteinExistence type="predicted"/>
<dbReference type="InterPro" id="IPR029069">
    <property type="entry name" value="HotDog_dom_sf"/>
</dbReference>
<evidence type="ECO:0000259" key="1">
    <source>
        <dbReference type="Pfam" id="PF13622"/>
    </source>
</evidence>
<dbReference type="Proteomes" id="UP000466396">
    <property type="component" value="Chromosome"/>
</dbReference>